<protein>
    <submittedName>
        <fullName evidence="1">SFRICE_007980</fullName>
    </submittedName>
</protein>
<evidence type="ECO:0000313" key="1">
    <source>
        <dbReference type="EMBL" id="SOQ55408.1"/>
    </source>
</evidence>
<organism evidence="1">
    <name type="scientific">Spodoptera frugiperda</name>
    <name type="common">Fall armyworm</name>
    <dbReference type="NCBI Taxonomy" id="7108"/>
    <lineage>
        <taxon>Eukaryota</taxon>
        <taxon>Metazoa</taxon>
        <taxon>Ecdysozoa</taxon>
        <taxon>Arthropoda</taxon>
        <taxon>Hexapoda</taxon>
        <taxon>Insecta</taxon>
        <taxon>Pterygota</taxon>
        <taxon>Neoptera</taxon>
        <taxon>Endopterygota</taxon>
        <taxon>Lepidoptera</taxon>
        <taxon>Glossata</taxon>
        <taxon>Ditrysia</taxon>
        <taxon>Noctuoidea</taxon>
        <taxon>Noctuidae</taxon>
        <taxon>Amphipyrinae</taxon>
        <taxon>Spodoptera</taxon>
    </lineage>
</organism>
<dbReference type="AlphaFoldDB" id="A0A2H1WQV3"/>
<accession>A0A2H1WQV3</accession>
<name>A0A2H1WQV3_SPOFR</name>
<proteinExistence type="predicted"/>
<sequence>MTSSALGEARGRVRLLLTKNYSILTPAFRFGAPLSEEGHWVKALTSTEVKVFAELILSLTKTTELLRCKL</sequence>
<gene>
    <name evidence="1" type="ORF">SFRICE_007980</name>
</gene>
<dbReference type="EMBL" id="ODYU01010355">
    <property type="protein sequence ID" value="SOQ55408.1"/>
    <property type="molecule type" value="Genomic_DNA"/>
</dbReference>
<reference evidence="1" key="1">
    <citation type="submission" date="2016-07" db="EMBL/GenBank/DDBJ databases">
        <authorList>
            <person name="Bretaudeau A."/>
        </authorList>
    </citation>
    <scope>NUCLEOTIDE SEQUENCE</scope>
    <source>
        <strain evidence="1">Rice</strain>
        <tissue evidence="1">Whole body</tissue>
    </source>
</reference>